<proteinExistence type="predicted"/>
<reference evidence="3 4" key="1">
    <citation type="submission" date="2016-10" db="EMBL/GenBank/DDBJ databases">
        <authorList>
            <person name="de Groot N.N."/>
        </authorList>
    </citation>
    <scope>NUCLEOTIDE SEQUENCE [LARGE SCALE GENOMIC DNA]</scope>
    <source>
        <strain evidence="3 4">DSM 2872</strain>
    </source>
</reference>
<dbReference type="InterPro" id="IPR006073">
    <property type="entry name" value="GTP-bd"/>
</dbReference>
<dbReference type="Gene3D" id="3.40.50.300">
    <property type="entry name" value="P-loop containing nucleotide triphosphate hydrolases"/>
    <property type="match status" value="1"/>
</dbReference>
<keyword evidence="1" id="KW-0175">Coiled coil</keyword>
<dbReference type="RefSeq" id="WP_074671701.1">
    <property type="nucleotide sequence ID" value="NZ_FNQG01000005.1"/>
</dbReference>
<evidence type="ECO:0000313" key="4">
    <source>
        <dbReference type="Proteomes" id="UP000183469"/>
    </source>
</evidence>
<accession>A0A1H3X7V5</accession>
<dbReference type="OrthoDB" id="434560at2"/>
<dbReference type="InterPro" id="IPR027417">
    <property type="entry name" value="P-loop_NTPase"/>
</dbReference>
<evidence type="ECO:0000313" key="3">
    <source>
        <dbReference type="EMBL" id="SDZ94658.1"/>
    </source>
</evidence>
<feature type="coiled-coil region" evidence="1">
    <location>
        <begin position="70"/>
        <end position="97"/>
    </location>
</feature>
<evidence type="ECO:0000256" key="1">
    <source>
        <dbReference type="SAM" id="Coils"/>
    </source>
</evidence>
<dbReference type="Pfam" id="PF01926">
    <property type="entry name" value="MMR_HSR1"/>
    <property type="match status" value="1"/>
</dbReference>
<evidence type="ECO:0000259" key="2">
    <source>
        <dbReference type="Pfam" id="PF01926"/>
    </source>
</evidence>
<dbReference type="AlphaFoldDB" id="A0A1H3X7V5"/>
<dbReference type="GO" id="GO:0005525">
    <property type="term" value="F:GTP binding"/>
    <property type="evidence" value="ECO:0007669"/>
    <property type="project" value="InterPro"/>
</dbReference>
<dbReference type="EMBL" id="FNQG01000005">
    <property type="protein sequence ID" value="SDZ94658.1"/>
    <property type="molecule type" value="Genomic_DNA"/>
</dbReference>
<name>A0A1H3X7V5_SELRU</name>
<organism evidence="3 4">
    <name type="scientific">Selenomonas ruminantium</name>
    <dbReference type="NCBI Taxonomy" id="971"/>
    <lineage>
        <taxon>Bacteria</taxon>
        <taxon>Bacillati</taxon>
        <taxon>Bacillota</taxon>
        <taxon>Negativicutes</taxon>
        <taxon>Selenomonadales</taxon>
        <taxon>Selenomonadaceae</taxon>
        <taxon>Selenomonas</taxon>
    </lineage>
</organism>
<feature type="domain" description="G" evidence="2">
    <location>
        <begin position="143"/>
        <end position="249"/>
    </location>
</feature>
<gene>
    <name evidence="3" type="ORF">SAMN05660648_01310</name>
</gene>
<protein>
    <submittedName>
        <fullName evidence="3">Zinc-ribbon domain-containing protein</fullName>
    </submittedName>
</protein>
<dbReference type="SUPFAM" id="SSF52540">
    <property type="entry name" value="P-loop containing nucleoside triphosphate hydrolases"/>
    <property type="match status" value="1"/>
</dbReference>
<sequence length="730" mass="83157">MKFCPKCGAKVLVPEAKFCMECGFNLDNLKTLTNDREISDMSSVLNIDKQNDANLEMELQVCREYAERGYTLAKEKYVEMQQTLEDERQKLLAADKEQSQMSRLQNTKLIEEQKQGWERLANRISKINEDIEMLHERQKDFSIIIYGRTMAGKSTLMEILTHGNGASIGKGAQRTTLDVRDYYWNGLRITDVPGVCSFGGAEDDRLAFEAARSADLILFLLTDDAPQAGEAECLAQLRSLGKPVLGIINVKMAFDMNRRDLSLKKLRRLLEDTERIETICQQFKSFAKNYEQDWQDIEFVSTHLNAAFVAQPERGNDEDVFAASNFAQVERFILDKVRTDGKFLRIKNFVDIAAVPICQIVKELYAHAGNSLIGSKVWASKAEELMAWRETFIERIQKRSDEFAEHINKIIENEMEKFVDENYENKKAGEDWEKKVNSLNLPQKFNAFLQEVADECDKKRKELSDELTQELKYHYSGSTDFAVEMGDTTPYAKYAWHIASNALMFVPGIGWAARIGIGVGGALLGMLFNNKEDNIRENKKKLHDALVEGTNPMIEKMHNDLVRTINEQILEEGVNGFYRTLEDMENLLVNLGTAQSEIATVLCKKYKSLNIELLKETITYTKASAFVSSVDNIARIPGQYFLLVSENCKLDCLNASILLGENFQVKKVKNNYHLVSDLIGDEITPKYFQEYDEDGNISMEAKIYLADKSANTTLWSMAEQIIENPIIMEG</sequence>
<dbReference type="Proteomes" id="UP000183469">
    <property type="component" value="Unassembled WGS sequence"/>
</dbReference>